<proteinExistence type="predicted"/>
<protein>
    <submittedName>
        <fullName evidence="1">Uncharacterized protein</fullName>
    </submittedName>
</protein>
<evidence type="ECO:0000313" key="1">
    <source>
        <dbReference type="EMBL" id="JAD26951.1"/>
    </source>
</evidence>
<name>A0A0A8YKT8_ARUDO</name>
<accession>A0A0A8YKT8</accession>
<reference evidence="1" key="1">
    <citation type="submission" date="2014-09" db="EMBL/GenBank/DDBJ databases">
        <authorList>
            <person name="Magalhaes I.L.F."/>
            <person name="Oliveira U."/>
            <person name="Santos F.R."/>
            <person name="Vidigal T.H.D.A."/>
            <person name="Brescovit A.D."/>
            <person name="Santos A.J."/>
        </authorList>
    </citation>
    <scope>NUCLEOTIDE SEQUENCE</scope>
    <source>
        <tissue evidence="1">Shoot tissue taken approximately 20 cm above the soil surface</tissue>
    </source>
</reference>
<dbReference type="AlphaFoldDB" id="A0A0A8YKT8"/>
<sequence>MVSKHRSRIFPGQLMGSEYRITRTVSHDLFVHYTVPTKLFYSK</sequence>
<dbReference type="EMBL" id="GBRH01270944">
    <property type="protein sequence ID" value="JAD26951.1"/>
    <property type="molecule type" value="Transcribed_RNA"/>
</dbReference>
<reference evidence="1" key="2">
    <citation type="journal article" date="2015" name="Data Brief">
        <title>Shoot transcriptome of the giant reed, Arundo donax.</title>
        <authorList>
            <person name="Barrero R.A."/>
            <person name="Guerrero F.D."/>
            <person name="Moolhuijzen P."/>
            <person name="Goolsby J.A."/>
            <person name="Tidwell J."/>
            <person name="Bellgard S.E."/>
            <person name="Bellgard M.I."/>
        </authorList>
    </citation>
    <scope>NUCLEOTIDE SEQUENCE</scope>
    <source>
        <tissue evidence="1">Shoot tissue taken approximately 20 cm above the soil surface</tissue>
    </source>
</reference>
<organism evidence="1">
    <name type="scientific">Arundo donax</name>
    <name type="common">Giant reed</name>
    <name type="synonym">Donax arundinaceus</name>
    <dbReference type="NCBI Taxonomy" id="35708"/>
    <lineage>
        <taxon>Eukaryota</taxon>
        <taxon>Viridiplantae</taxon>
        <taxon>Streptophyta</taxon>
        <taxon>Embryophyta</taxon>
        <taxon>Tracheophyta</taxon>
        <taxon>Spermatophyta</taxon>
        <taxon>Magnoliopsida</taxon>
        <taxon>Liliopsida</taxon>
        <taxon>Poales</taxon>
        <taxon>Poaceae</taxon>
        <taxon>PACMAD clade</taxon>
        <taxon>Arundinoideae</taxon>
        <taxon>Arundineae</taxon>
        <taxon>Arundo</taxon>
    </lineage>
</organism>